<dbReference type="InterPro" id="IPR025960">
    <property type="entry name" value="RVT_N"/>
</dbReference>
<dbReference type="Pfam" id="PF13655">
    <property type="entry name" value="RVT_N"/>
    <property type="match status" value="1"/>
</dbReference>
<dbReference type="KEGG" id="hsr:HSBAA_27880"/>
<protein>
    <recommendedName>
        <fullName evidence="2">Reverse transcriptase N-terminal domain-containing protein</fullName>
    </recommendedName>
</protein>
<sequence>MSTDFNQVPAFSHPPESWHTIDWSVINRQVRGLQVRIAKATREKRWRKVKALQRLLTHSFAARTLAVRRVTENRGKKTPGVDGELWSTPQAKWLALGRLKGRAIALPQYAVSIFPKRTAHAAH</sequence>
<gene>
    <name evidence="3" type="ORF">HSBAA_27880</name>
</gene>
<comment type="similarity">
    <text evidence="1">Belongs to the bacterial reverse transcriptase family.</text>
</comment>
<feature type="domain" description="Reverse transcriptase N-terminal" evidence="2">
    <location>
        <begin position="18"/>
        <end position="98"/>
    </location>
</feature>
<reference evidence="3 4" key="1">
    <citation type="journal article" date="2019" name="Microbiol. Resour. Announc.">
        <title>Complete Genome Sequence of Halomonas sulfidaeris Strain Esulfide1 Isolated from a Metal Sulfide Rock at a Depth of 2,200 Meters, Obtained Using Nanopore Sequencing.</title>
        <authorList>
            <person name="Saito M."/>
            <person name="Nishigata A."/>
            <person name="Galipon J."/>
            <person name="Arakawa K."/>
        </authorList>
    </citation>
    <scope>NUCLEOTIDE SEQUENCE [LARGE SCALE GENOMIC DNA]</scope>
    <source>
        <strain evidence="3 4">ATCC BAA-803</strain>
    </source>
</reference>
<dbReference type="PANTHER" id="PTHR34047">
    <property type="entry name" value="NUCLEAR INTRON MATURASE 1, MITOCHONDRIAL-RELATED"/>
    <property type="match status" value="1"/>
</dbReference>
<evidence type="ECO:0000313" key="3">
    <source>
        <dbReference type="EMBL" id="BBI61482.1"/>
    </source>
</evidence>
<evidence type="ECO:0000259" key="2">
    <source>
        <dbReference type="Pfam" id="PF13655"/>
    </source>
</evidence>
<dbReference type="EMBL" id="AP019514">
    <property type="protein sequence ID" value="BBI61482.1"/>
    <property type="molecule type" value="Genomic_DNA"/>
</dbReference>
<organism evidence="3 4">
    <name type="scientific">Vreelandella sulfidaeris</name>
    <dbReference type="NCBI Taxonomy" id="115553"/>
    <lineage>
        <taxon>Bacteria</taxon>
        <taxon>Pseudomonadati</taxon>
        <taxon>Pseudomonadota</taxon>
        <taxon>Gammaproteobacteria</taxon>
        <taxon>Oceanospirillales</taxon>
        <taxon>Halomonadaceae</taxon>
        <taxon>Vreelandella</taxon>
    </lineage>
</organism>
<dbReference type="InterPro" id="IPR051083">
    <property type="entry name" value="GrpII_Intron_Splice-Mob/Def"/>
</dbReference>
<evidence type="ECO:0000256" key="1">
    <source>
        <dbReference type="ARBA" id="ARBA00034120"/>
    </source>
</evidence>
<dbReference type="Proteomes" id="UP000320231">
    <property type="component" value="Chromosome"/>
</dbReference>
<evidence type="ECO:0000313" key="4">
    <source>
        <dbReference type="Proteomes" id="UP000320231"/>
    </source>
</evidence>
<proteinExistence type="inferred from homology"/>
<dbReference type="PANTHER" id="PTHR34047:SF8">
    <property type="entry name" value="PROTEIN YKFC"/>
    <property type="match status" value="1"/>
</dbReference>
<accession>A0A455U5S9</accession>
<name>A0A455U5S9_9GAMM</name>
<dbReference type="AlphaFoldDB" id="A0A455U5S9"/>